<feature type="domain" description="Fibronectin type-III" evidence="15">
    <location>
        <begin position="138"/>
        <end position="237"/>
    </location>
</feature>
<accession>A0AA97K380</accession>
<sequence length="701" mass="77491">MARGCMAVRMPKDWASGTGLWQTFFFSCLIRHIGAPEVPELQCHTDFAAEVVCHWNVNDATSCTEEFRLHYSSSFTKQKMECGPKDRRVLGSARPGCFCVISETVFEATYTLSLESRRDNASRSYTVDLRDIAVKPRALQNLTVTKSERRSFILTWRKGYNSPNAIDIPAVFCQVRISSEGQKQPVLKNLTEQVEHYEIFANTLLPGKSYSASVRYKIDPWKSFWSEWSVPCQWSNDFKPEGEDGLWWAILLACFLIMVLVSTCYLCLIRLKRELWDDIPSPGKSNLGKEFGGKPSLAMRRMFLGDEGKGPLYALSQSLLEQRRSIEDSQPKDEATFPGWWNKVAATFPESRLREKWEPFFTPEVPSVEPSLTICRRLDAGSEAQMEEEEDHVPHMDALVDLFLDIQGGGGHVEDAEPPAMPVLEEHPSSGAPEPVLSDLCMFARTPTKSPVGSSPSGYQNSDMAASPQKVSPTPTKHQEDGRPFSAPQYKLLLFPQKLSSASCQATVPGGIGSQANCPGGSRARAAQPSCYKSFSSLMHPSTAGACRPGEHQLDLSGVDQSQPHGSWPSSCEAAAAAAPSQKAPGIPCTIDSCLPGYRPFKTALRPSVTSQDPSHLSLGSPYKPFLGVLRSMPQEAPLGPILRTQEAERETWQRGSLEEPLTFAFSLGRELEEEDSGQKGVRQRASSPKCLLPLCDPRTN</sequence>
<feature type="transmembrane region" description="Helical" evidence="14">
    <location>
        <begin position="246"/>
        <end position="268"/>
    </location>
</feature>
<evidence type="ECO:0000256" key="8">
    <source>
        <dbReference type="ARBA" id="ARBA00023136"/>
    </source>
</evidence>
<dbReference type="KEGG" id="emc:129338643"/>
<evidence type="ECO:0000256" key="5">
    <source>
        <dbReference type="ARBA" id="ARBA00022692"/>
    </source>
</evidence>
<keyword evidence="10 17" id="KW-0675">Receptor</keyword>
<dbReference type="AlphaFoldDB" id="A0AA97K380"/>
<dbReference type="Gene3D" id="2.60.40.10">
    <property type="entry name" value="Immunoglobulins"/>
    <property type="match status" value="2"/>
</dbReference>
<feature type="compositionally biased region" description="Polar residues" evidence="13">
    <location>
        <begin position="559"/>
        <end position="570"/>
    </location>
</feature>
<protein>
    <recommendedName>
        <fullName evidence="3">Interleukin-4 receptor subunit alpha</fullName>
    </recommendedName>
</protein>
<keyword evidence="8 14" id="KW-0472">Membrane</keyword>
<evidence type="ECO:0000256" key="1">
    <source>
        <dbReference type="ARBA" id="ARBA00004479"/>
    </source>
</evidence>
<evidence type="ECO:0000256" key="3">
    <source>
        <dbReference type="ARBA" id="ARBA00018975"/>
    </source>
</evidence>
<proteinExistence type="inferred from homology"/>
<name>A0AA97K380_EUBMA</name>
<keyword evidence="9" id="KW-1015">Disulfide bond</keyword>
<dbReference type="PANTHER" id="PTHR23037:SF32">
    <property type="entry name" value="INTERLEUKIN-4 RECEPTOR SUBUNIT ALPHA"/>
    <property type="match status" value="1"/>
</dbReference>
<dbReference type="InterPro" id="IPR003961">
    <property type="entry name" value="FN3_dom"/>
</dbReference>
<dbReference type="GO" id="GO:0002532">
    <property type="term" value="P:production of molecular mediator involved in inflammatory response"/>
    <property type="evidence" value="ECO:0007669"/>
    <property type="project" value="InterPro"/>
</dbReference>
<evidence type="ECO:0000256" key="4">
    <source>
        <dbReference type="ARBA" id="ARBA00022553"/>
    </source>
</evidence>
<evidence type="ECO:0000256" key="6">
    <source>
        <dbReference type="ARBA" id="ARBA00022729"/>
    </source>
</evidence>
<dbReference type="PROSITE" id="PS50853">
    <property type="entry name" value="FN3"/>
    <property type="match status" value="1"/>
</dbReference>
<dbReference type="GO" id="GO:0009897">
    <property type="term" value="C:external side of plasma membrane"/>
    <property type="evidence" value="ECO:0007669"/>
    <property type="project" value="TreeGrafter"/>
</dbReference>
<evidence type="ECO:0000313" key="16">
    <source>
        <dbReference type="Proteomes" id="UP001190640"/>
    </source>
</evidence>
<evidence type="ECO:0000256" key="13">
    <source>
        <dbReference type="SAM" id="MobiDB-lite"/>
    </source>
</evidence>
<evidence type="ECO:0000256" key="12">
    <source>
        <dbReference type="ARBA" id="ARBA00025115"/>
    </source>
</evidence>
<keyword evidence="16" id="KW-1185">Reference proteome</keyword>
<evidence type="ECO:0000256" key="7">
    <source>
        <dbReference type="ARBA" id="ARBA00022989"/>
    </source>
</evidence>
<evidence type="ECO:0000259" key="15">
    <source>
        <dbReference type="PROSITE" id="PS50853"/>
    </source>
</evidence>
<evidence type="ECO:0000256" key="9">
    <source>
        <dbReference type="ARBA" id="ARBA00023157"/>
    </source>
</evidence>
<keyword evidence="4" id="KW-0597">Phosphoprotein</keyword>
<dbReference type="PROSITE" id="PS01355">
    <property type="entry name" value="HEMATOPO_REC_S_F1"/>
    <property type="match status" value="1"/>
</dbReference>
<reference evidence="17" key="1">
    <citation type="submission" date="2025-08" db="UniProtKB">
        <authorList>
            <consortium name="RefSeq"/>
        </authorList>
    </citation>
    <scope>IDENTIFICATION</scope>
    <source>
        <tissue evidence="17">Blood</tissue>
    </source>
</reference>
<dbReference type="InterPro" id="IPR015319">
    <property type="entry name" value="IL-4_rcpt-alpha_N"/>
</dbReference>
<feature type="region of interest" description="Disordered" evidence="13">
    <location>
        <begin position="544"/>
        <end position="574"/>
    </location>
</feature>
<dbReference type="GO" id="GO:0004896">
    <property type="term" value="F:cytokine receptor activity"/>
    <property type="evidence" value="ECO:0007669"/>
    <property type="project" value="InterPro"/>
</dbReference>
<dbReference type="PANTHER" id="PTHR23037">
    <property type="entry name" value="CYTOKINE RECEPTOR"/>
    <property type="match status" value="1"/>
</dbReference>
<dbReference type="GeneID" id="129338643"/>
<dbReference type="RefSeq" id="XP_054849007.1">
    <property type="nucleotide sequence ID" value="XM_054993032.1"/>
</dbReference>
<evidence type="ECO:0000256" key="10">
    <source>
        <dbReference type="ARBA" id="ARBA00023170"/>
    </source>
</evidence>
<comment type="subcellular location">
    <subcellularLocation>
        <location evidence="1">Membrane</location>
        <topology evidence="1">Single-pass type I membrane protein</topology>
    </subcellularLocation>
</comment>
<organism evidence="16 17">
    <name type="scientific">Eublepharis macularius</name>
    <name type="common">Leopard gecko</name>
    <name type="synonym">Cyrtodactylus macularius</name>
    <dbReference type="NCBI Taxonomy" id="481883"/>
    <lineage>
        <taxon>Eukaryota</taxon>
        <taxon>Metazoa</taxon>
        <taxon>Chordata</taxon>
        <taxon>Craniata</taxon>
        <taxon>Vertebrata</taxon>
        <taxon>Euteleostomi</taxon>
        <taxon>Lepidosauria</taxon>
        <taxon>Squamata</taxon>
        <taxon>Bifurcata</taxon>
        <taxon>Gekkota</taxon>
        <taxon>Eublepharidae</taxon>
        <taxon>Eublepharinae</taxon>
        <taxon>Eublepharis</taxon>
    </lineage>
</organism>
<comment type="similarity">
    <text evidence="2">Belongs to the type I cytokine receptor family. Type 4 subfamily.</text>
</comment>
<keyword evidence="5 14" id="KW-0812">Transmembrane</keyword>
<evidence type="ECO:0000256" key="14">
    <source>
        <dbReference type="SAM" id="Phobius"/>
    </source>
</evidence>
<dbReference type="InterPro" id="IPR036116">
    <property type="entry name" value="FN3_sf"/>
</dbReference>
<feature type="region of interest" description="Disordered" evidence="13">
    <location>
        <begin position="447"/>
        <end position="484"/>
    </location>
</feature>
<evidence type="ECO:0000256" key="11">
    <source>
        <dbReference type="ARBA" id="ARBA00023180"/>
    </source>
</evidence>
<dbReference type="CTD" id="3566"/>
<dbReference type="Proteomes" id="UP001190640">
    <property type="component" value="Chromosome 12"/>
</dbReference>
<dbReference type="InterPro" id="IPR013783">
    <property type="entry name" value="Ig-like_fold"/>
</dbReference>
<dbReference type="Pfam" id="PF09238">
    <property type="entry name" value="IL4Ra_N"/>
    <property type="match status" value="1"/>
</dbReference>
<dbReference type="InterPro" id="IPR003531">
    <property type="entry name" value="Hempt_rcpt_S_F1_CS"/>
</dbReference>
<keyword evidence="7 14" id="KW-1133">Transmembrane helix</keyword>
<keyword evidence="11" id="KW-0325">Glycoprotein</keyword>
<keyword evidence="6" id="KW-0732">Signal</keyword>
<gene>
    <name evidence="17" type="primary">IL4R</name>
</gene>
<dbReference type="SUPFAM" id="SSF49265">
    <property type="entry name" value="Fibronectin type III"/>
    <property type="match status" value="2"/>
</dbReference>
<evidence type="ECO:0000256" key="2">
    <source>
        <dbReference type="ARBA" id="ARBA00008280"/>
    </source>
</evidence>
<feature type="region of interest" description="Disordered" evidence="13">
    <location>
        <begin position="669"/>
        <end position="701"/>
    </location>
</feature>
<feature type="compositionally biased region" description="Polar residues" evidence="13">
    <location>
        <begin position="447"/>
        <end position="476"/>
    </location>
</feature>
<comment type="function">
    <text evidence="12">Receptor for both interleukin 4 and interleukin 13. Couples to the JAK1/2/3-STAT6 pathway. The IL4 response is involved in promoting Th2 differentiation. The IL4/IL13 responses are involved in regulating IgE production and, chemokine and mucus production at sites of allergic inflammation. In certain cell types, can signal through activation of insulin receptor substrates, IRS1/IRS2.</text>
</comment>
<dbReference type="PROSITE" id="PS51257">
    <property type="entry name" value="PROKAR_LIPOPROTEIN"/>
    <property type="match status" value="1"/>
</dbReference>
<evidence type="ECO:0000313" key="17">
    <source>
        <dbReference type="RefSeq" id="XP_054849007.1"/>
    </source>
</evidence>